<gene>
    <name evidence="1" type="ORF">WG66_19501</name>
</gene>
<protein>
    <submittedName>
        <fullName evidence="1">Uncharacterized protein</fullName>
    </submittedName>
</protein>
<evidence type="ECO:0000313" key="2">
    <source>
        <dbReference type="Proteomes" id="UP000054988"/>
    </source>
</evidence>
<dbReference type="EMBL" id="LATX01002512">
    <property type="protein sequence ID" value="KTB27924.1"/>
    <property type="molecule type" value="Genomic_DNA"/>
</dbReference>
<dbReference type="Proteomes" id="UP000054988">
    <property type="component" value="Unassembled WGS sequence"/>
</dbReference>
<accession>A0A0W0EV18</accession>
<evidence type="ECO:0000313" key="1">
    <source>
        <dbReference type="EMBL" id="KTB27924.1"/>
    </source>
</evidence>
<organism evidence="1 2">
    <name type="scientific">Moniliophthora roreri</name>
    <name type="common">Frosty pod rot fungus</name>
    <name type="synonym">Monilia roreri</name>
    <dbReference type="NCBI Taxonomy" id="221103"/>
    <lineage>
        <taxon>Eukaryota</taxon>
        <taxon>Fungi</taxon>
        <taxon>Dikarya</taxon>
        <taxon>Basidiomycota</taxon>
        <taxon>Agaricomycotina</taxon>
        <taxon>Agaricomycetes</taxon>
        <taxon>Agaricomycetidae</taxon>
        <taxon>Agaricales</taxon>
        <taxon>Marasmiineae</taxon>
        <taxon>Marasmiaceae</taxon>
        <taxon>Moniliophthora</taxon>
    </lineage>
</organism>
<proteinExistence type="predicted"/>
<comment type="caution">
    <text evidence="1">The sequence shown here is derived from an EMBL/GenBank/DDBJ whole genome shotgun (WGS) entry which is preliminary data.</text>
</comment>
<dbReference type="AlphaFoldDB" id="A0A0W0EV18"/>
<name>A0A0W0EV18_MONRR</name>
<reference evidence="1 2" key="1">
    <citation type="submission" date="2015-12" db="EMBL/GenBank/DDBJ databases">
        <title>Draft genome sequence of Moniliophthora roreri, the causal agent of frosty pod rot of cacao.</title>
        <authorList>
            <person name="Aime M.C."/>
            <person name="Diaz-Valderrama J.R."/>
            <person name="Kijpornyongpan T."/>
            <person name="Phillips-Mora W."/>
        </authorList>
    </citation>
    <scope>NUCLEOTIDE SEQUENCE [LARGE SCALE GENOMIC DNA]</scope>
    <source>
        <strain evidence="1 2">MCA 2952</strain>
    </source>
</reference>
<sequence length="530" mass="61609">MLTQGCQFDVVKTGHVIYLKDLHAEDLSEWDWYYQNGELVGKLRKSARKTISTVQVHPDQQSKFTAITYEGEDAQEAWEDDFKRFSRASRTDLFQLFGINRSDIPMLIFHHELIPLAHFYMDTLWMSLYMEYLRVNKGCQDPELWMDTGRGILCSGPVGPDIRFPGPDTCESAVQVLPSTLDMLKEGSSITFFSQFGSDVDSGILDCARWCDTRTYLDNKLLPNTTEDRQHEDNNHPQWATDHPYLEGLWRNPPHHLPIDIIGRLRFDTVYSPSLEPVAKWPPEAPVLWKWWDVDGFLGETRIDGGLTRFKLIGQGGKVYLRAVFDWETFWNGWFTQSSRVFDLLKTTGHQERFFVVDPPWTLTLQHTQHEYEAYGGLPAPSDPCDAVEESQPIYLFLYPLPMTVPELISWVDGCIHFWSFDEDGRSRIPEEEWARWGIPILTPYTDSYILLRSWPTHIYTALRNWQIARGFDPSTADWARECGYPEFEIVGAKKDDRFEEMPKQPEKSRWSWSRLWTATPESDISAFAC</sequence>